<dbReference type="SUPFAM" id="SSF51658">
    <property type="entry name" value="Xylose isomerase-like"/>
    <property type="match status" value="1"/>
</dbReference>
<feature type="domain" description="Xylose isomerase-like TIM barrel" evidence="1">
    <location>
        <begin position="26"/>
        <end position="254"/>
    </location>
</feature>
<dbReference type="AlphaFoldDB" id="A0A172TIM8"/>
<dbReference type="InterPro" id="IPR036237">
    <property type="entry name" value="Xyl_isomerase-like_sf"/>
</dbReference>
<dbReference type="STRING" id="1178515.SY83_11890"/>
<reference evidence="2 3" key="1">
    <citation type="submission" date="2015-01" db="EMBL/GenBank/DDBJ databases">
        <title>Paenibacillus swuensis/DY6/whole genome sequencing.</title>
        <authorList>
            <person name="Kim M.K."/>
            <person name="Srinivasan S."/>
            <person name="Lee J.-J."/>
        </authorList>
    </citation>
    <scope>NUCLEOTIDE SEQUENCE [LARGE SCALE GENOMIC DNA]</scope>
    <source>
        <strain evidence="2 3">DY6</strain>
    </source>
</reference>
<gene>
    <name evidence="2" type="ORF">SY83_11890</name>
</gene>
<dbReference type="PANTHER" id="PTHR12110:SF41">
    <property type="entry name" value="INOSOSE DEHYDRATASE"/>
    <property type="match status" value="1"/>
</dbReference>
<proteinExistence type="predicted"/>
<dbReference type="EMBL" id="CP011388">
    <property type="protein sequence ID" value="ANE46860.1"/>
    <property type="molecule type" value="Genomic_DNA"/>
</dbReference>
<accession>A0A172TIM8</accession>
<dbReference type="Proteomes" id="UP000076927">
    <property type="component" value="Chromosome"/>
</dbReference>
<sequence length="258" mass="29058">MPKIPVGLQLYTLRDATGEDFIGTLKKIAAMGYEVVEFAGYGDVPAKEMASVLDGLGLKTSSAHIGLPFGEPEKIGDELKKHLEYNHELGTKYIISPFAPIEQFTQPEEFTNFYAQLQQIGEEVKKNGFQYGYHNHAFELEILRNGKPMLDELFASVSADNLIVELDLYWVQKAGLNPVEYLQQYKGRTPLVHVKDMTGDDRKYFAEVGHGIIDFSSIFNIAEEIGIEYYIVEQDSCERDPLESVKMSIDYLKSIGIA</sequence>
<dbReference type="InterPro" id="IPR050312">
    <property type="entry name" value="IolE/XylAMocC-like"/>
</dbReference>
<organism evidence="2 3">
    <name type="scientific">Paenibacillus swuensis</name>
    <dbReference type="NCBI Taxonomy" id="1178515"/>
    <lineage>
        <taxon>Bacteria</taxon>
        <taxon>Bacillati</taxon>
        <taxon>Bacillota</taxon>
        <taxon>Bacilli</taxon>
        <taxon>Bacillales</taxon>
        <taxon>Paenibacillaceae</taxon>
        <taxon>Paenibacillus</taxon>
    </lineage>
</organism>
<evidence type="ECO:0000259" key="1">
    <source>
        <dbReference type="Pfam" id="PF01261"/>
    </source>
</evidence>
<dbReference type="Gene3D" id="3.20.20.150">
    <property type="entry name" value="Divalent-metal-dependent TIM barrel enzymes"/>
    <property type="match status" value="1"/>
</dbReference>
<name>A0A172TIM8_9BACL</name>
<evidence type="ECO:0000313" key="3">
    <source>
        <dbReference type="Proteomes" id="UP000076927"/>
    </source>
</evidence>
<evidence type="ECO:0000313" key="2">
    <source>
        <dbReference type="EMBL" id="ANE46860.1"/>
    </source>
</evidence>
<dbReference type="KEGG" id="pswu:SY83_11890"/>
<dbReference type="RefSeq" id="WP_068606737.1">
    <property type="nucleotide sequence ID" value="NZ_CP011388.1"/>
</dbReference>
<dbReference type="Pfam" id="PF01261">
    <property type="entry name" value="AP_endonuc_2"/>
    <property type="match status" value="1"/>
</dbReference>
<keyword evidence="3" id="KW-1185">Reference proteome</keyword>
<dbReference type="PATRIC" id="fig|1178515.4.peg.2373"/>
<dbReference type="PANTHER" id="PTHR12110">
    <property type="entry name" value="HYDROXYPYRUVATE ISOMERASE"/>
    <property type="match status" value="1"/>
</dbReference>
<dbReference type="InterPro" id="IPR013022">
    <property type="entry name" value="Xyl_isomerase-like_TIM-brl"/>
</dbReference>
<protein>
    <recommendedName>
        <fullName evidence="1">Xylose isomerase-like TIM barrel domain-containing protein</fullName>
    </recommendedName>
</protein>